<dbReference type="GO" id="GO:0016020">
    <property type="term" value="C:membrane"/>
    <property type="evidence" value="ECO:0007669"/>
    <property type="project" value="UniProtKB-SubCell"/>
</dbReference>
<gene>
    <name evidence="6" type="ORF">DWU98_08640</name>
</gene>
<dbReference type="Pfam" id="PF03544">
    <property type="entry name" value="TonB_C"/>
    <property type="match status" value="1"/>
</dbReference>
<dbReference type="Proteomes" id="UP000254258">
    <property type="component" value="Unassembled WGS sequence"/>
</dbReference>
<keyword evidence="4" id="KW-0472">Membrane</keyword>
<comment type="subcellular location">
    <subcellularLocation>
        <location evidence="1">Membrane</location>
        <topology evidence="1">Single-pass membrane protein</topology>
    </subcellularLocation>
</comment>
<keyword evidence="7" id="KW-1185">Reference proteome</keyword>
<evidence type="ECO:0000313" key="6">
    <source>
        <dbReference type="EMBL" id="RDS82110.1"/>
    </source>
</evidence>
<accession>A0A370X1F2</accession>
<organism evidence="6 7">
    <name type="scientific">Dyella monticola</name>
    <dbReference type="NCBI Taxonomy" id="1927958"/>
    <lineage>
        <taxon>Bacteria</taxon>
        <taxon>Pseudomonadati</taxon>
        <taxon>Pseudomonadota</taxon>
        <taxon>Gammaproteobacteria</taxon>
        <taxon>Lysobacterales</taxon>
        <taxon>Rhodanobacteraceae</taxon>
        <taxon>Dyella</taxon>
    </lineage>
</organism>
<comment type="caution">
    <text evidence="6">The sequence shown here is derived from an EMBL/GenBank/DDBJ whole genome shotgun (WGS) entry which is preliminary data.</text>
</comment>
<evidence type="ECO:0000256" key="2">
    <source>
        <dbReference type="ARBA" id="ARBA00022692"/>
    </source>
</evidence>
<name>A0A370X1F2_9GAMM</name>
<dbReference type="GO" id="GO:0055085">
    <property type="term" value="P:transmembrane transport"/>
    <property type="evidence" value="ECO:0007669"/>
    <property type="project" value="InterPro"/>
</dbReference>
<dbReference type="PROSITE" id="PS52015">
    <property type="entry name" value="TONB_CTD"/>
    <property type="match status" value="1"/>
</dbReference>
<dbReference type="SUPFAM" id="SSF74653">
    <property type="entry name" value="TolA/TonB C-terminal domain"/>
    <property type="match status" value="1"/>
</dbReference>
<evidence type="ECO:0000313" key="7">
    <source>
        <dbReference type="Proteomes" id="UP000254258"/>
    </source>
</evidence>
<protein>
    <submittedName>
        <fullName evidence="6">Energy transducer TonB</fullName>
    </submittedName>
</protein>
<dbReference type="OrthoDB" id="5955134at2"/>
<evidence type="ECO:0000256" key="3">
    <source>
        <dbReference type="ARBA" id="ARBA00022989"/>
    </source>
</evidence>
<dbReference type="AlphaFoldDB" id="A0A370X1F2"/>
<evidence type="ECO:0000256" key="1">
    <source>
        <dbReference type="ARBA" id="ARBA00004167"/>
    </source>
</evidence>
<keyword evidence="3" id="KW-1133">Transmembrane helix</keyword>
<evidence type="ECO:0000256" key="4">
    <source>
        <dbReference type="ARBA" id="ARBA00023136"/>
    </source>
</evidence>
<dbReference type="InterPro" id="IPR006260">
    <property type="entry name" value="TonB/TolA_C"/>
</dbReference>
<feature type="domain" description="TonB C-terminal" evidence="5">
    <location>
        <begin position="76"/>
        <end position="170"/>
    </location>
</feature>
<sequence>MPRLRTTAGLSLLALVVGVAGTAWLSDQTYRHVAWKAAPHRASVAHVMHRGATHTRHVTARNPYTSMQAHAATTAAANDALIPVSMPVTSVPVARMESHAVGELVLHLRVDGQGQVIDAFVAQSSGDAVLDANAIAMARRWRFAVSADRPQGMSGDLPMRFTGVSARLAQVR</sequence>
<reference evidence="6 7" key="1">
    <citation type="submission" date="2018-07" db="EMBL/GenBank/DDBJ databases">
        <title>Dyella monticola sp. nov. and Dyella psychrodurans sp. nov. isolated from monsoon evergreen broad-leaved forest soil of Dinghu Mountain, China.</title>
        <authorList>
            <person name="Gao Z."/>
            <person name="Qiu L."/>
        </authorList>
    </citation>
    <scope>NUCLEOTIDE SEQUENCE [LARGE SCALE GENOMIC DNA]</scope>
    <source>
        <strain evidence="6 7">4G-K06</strain>
    </source>
</reference>
<dbReference type="RefSeq" id="WP_115495167.1">
    <property type="nucleotide sequence ID" value="NZ_QRBE01000004.1"/>
</dbReference>
<dbReference type="NCBIfam" id="TIGR01352">
    <property type="entry name" value="tonB_Cterm"/>
    <property type="match status" value="1"/>
</dbReference>
<dbReference type="EMBL" id="QRBE01000004">
    <property type="protein sequence ID" value="RDS82110.1"/>
    <property type="molecule type" value="Genomic_DNA"/>
</dbReference>
<proteinExistence type="predicted"/>
<evidence type="ECO:0000259" key="5">
    <source>
        <dbReference type="PROSITE" id="PS52015"/>
    </source>
</evidence>
<keyword evidence="2" id="KW-0812">Transmembrane</keyword>
<dbReference type="InterPro" id="IPR037682">
    <property type="entry name" value="TonB_C"/>
</dbReference>
<dbReference type="Gene3D" id="3.30.1150.10">
    <property type="match status" value="1"/>
</dbReference>